<dbReference type="PROSITE" id="PS51257">
    <property type="entry name" value="PROKAR_LIPOPROTEIN"/>
    <property type="match status" value="1"/>
</dbReference>
<dbReference type="Gene3D" id="3.30.160.60">
    <property type="entry name" value="Classic Zinc Finger"/>
    <property type="match status" value="4"/>
</dbReference>
<comment type="subcellular location">
    <subcellularLocation>
        <location evidence="1">Nucleus</location>
    </subcellularLocation>
</comment>
<keyword evidence="3" id="KW-0479">Metal-binding</keyword>
<dbReference type="AlphaFoldDB" id="A0A7R8WPA6"/>
<evidence type="ECO:0000256" key="9">
    <source>
        <dbReference type="ARBA" id="ARBA00023242"/>
    </source>
</evidence>
<dbReference type="FunFam" id="3.30.160.60:FF:000446">
    <property type="entry name" value="Zinc finger protein"/>
    <property type="match status" value="1"/>
</dbReference>
<evidence type="ECO:0000256" key="1">
    <source>
        <dbReference type="ARBA" id="ARBA00004123"/>
    </source>
</evidence>
<dbReference type="PROSITE" id="PS00028">
    <property type="entry name" value="ZINC_FINGER_C2H2_1"/>
    <property type="match status" value="2"/>
</dbReference>
<name>A0A7R8WPA6_9CRUS</name>
<dbReference type="Pfam" id="PF00096">
    <property type="entry name" value="zf-C2H2"/>
    <property type="match status" value="2"/>
</dbReference>
<dbReference type="SMART" id="SM00355">
    <property type="entry name" value="ZnF_C2H2"/>
    <property type="match status" value="3"/>
</dbReference>
<keyword evidence="5" id="KW-0863">Zinc-finger</keyword>
<dbReference type="EMBL" id="OB665043">
    <property type="protein sequence ID" value="CAD7232718.1"/>
    <property type="molecule type" value="Genomic_DNA"/>
</dbReference>
<evidence type="ECO:0000256" key="6">
    <source>
        <dbReference type="ARBA" id="ARBA00022833"/>
    </source>
</evidence>
<evidence type="ECO:0000313" key="11">
    <source>
        <dbReference type="EMBL" id="CAD7232718.1"/>
    </source>
</evidence>
<dbReference type="PROSITE" id="PS50157">
    <property type="entry name" value="ZINC_FINGER_C2H2_2"/>
    <property type="match status" value="3"/>
</dbReference>
<evidence type="ECO:0000256" key="5">
    <source>
        <dbReference type="ARBA" id="ARBA00022771"/>
    </source>
</evidence>
<reference evidence="11" key="1">
    <citation type="submission" date="2020-11" db="EMBL/GenBank/DDBJ databases">
        <authorList>
            <person name="Tran Van P."/>
        </authorList>
    </citation>
    <scope>NUCLEOTIDE SEQUENCE</scope>
</reference>
<gene>
    <name evidence="11" type="ORF">CTOB1V02_LOCUS10549</name>
</gene>
<evidence type="ECO:0000256" key="8">
    <source>
        <dbReference type="ARBA" id="ARBA00023163"/>
    </source>
</evidence>
<feature type="region of interest" description="Disordered" evidence="10">
    <location>
        <begin position="71"/>
        <end position="98"/>
    </location>
</feature>
<dbReference type="GO" id="GO:0008270">
    <property type="term" value="F:zinc ion binding"/>
    <property type="evidence" value="ECO:0007669"/>
    <property type="project" value="UniProtKB-KW"/>
</dbReference>
<keyword evidence="6" id="KW-0862">Zinc</keyword>
<evidence type="ECO:0000256" key="3">
    <source>
        <dbReference type="ARBA" id="ARBA00022723"/>
    </source>
</evidence>
<dbReference type="GO" id="GO:0005634">
    <property type="term" value="C:nucleus"/>
    <property type="evidence" value="ECO:0007669"/>
    <property type="project" value="UniProtKB-SubCell"/>
</dbReference>
<feature type="compositionally biased region" description="Basic and acidic residues" evidence="10">
    <location>
        <begin position="71"/>
        <end position="83"/>
    </location>
</feature>
<dbReference type="InterPro" id="IPR036236">
    <property type="entry name" value="Znf_C2H2_sf"/>
</dbReference>
<dbReference type="GO" id="GO:0000978">
    <property type="term" value="F:RNA polymerase II cis-regulatory region sequence-specific DNA binding"/>
    <property type="evidence" value="ECO:0007669"/>
    <property type="project" value="TreeGrafter"/>
</dbReference>
<dbReference type="PANTHER" id="PTHR23235:SF142">
    <property type="entry name" value="ZINC FINGER PROTEIN 384"/>
    <property type="match status" value="1"/>
</dbReference>
<accession>A0A7R8WPA6</accession>
<dbReference type="Pfam" id="PF13912">
    <property type="entry name" value="zf-C2H2_6"/>
    <property type="match status" value="1"/>
</dbReference>
<comment type="similarity">
    <text evidence="2">Belongs to the krueppel C2H2-type zinc-finger protein family.</text>
</comment>
<dbReference type="InterPro" id="IPR013087">
    <property type="entry name" value="Znf_C2H2_type"/>
</dbReference>
<sequence>MSEVYIRFAEKNLPSLKYSYFVVLSLSCQFDVVSDFCELQIRFWCVMDESKIEDIEESRVESLSNVAVKEDKLESHSSPEKERSLKRRKTISKNSGGRKTARKHECAVCGKRFRFPALLRTHERVHTGEKPYECEFCSGGFSQLGHMERHLRTHSGEKPFKCKYCVKRFPRNDACQLFTRSADLKVHYRVHKNERPFECDICSKRFTSSSALNPVNPHGRETLPVPTLGKLRSNATCVGNSLLDRPMC</sequence>
<organism evidence="11">
    <name type="scientific">Cyprideis torosa</name>
    <dbReference type="NCBI Taxonomy" id="163714"/>
    <lineage>
        <taxon>Eukaryota</taxon>
        <taxon>Metazoa</taxon>
        <taxon>Ecdysozoa</taxon>
        <taxon>Arthropoda</taxon>
        <taxon>Crustacea</taxon>
        <taxon>Oligostraca</taxon>
        <taxon>Ostracoda</taxon>
        <taxon>Podocopa</taxon>
        <taxon>Podocopida</taxon>
        <taxon>Cytherocopina</taxon>
        <taxon>Cytheroidea</taxon>
        <taxon>Cytherideidae</taxon>
        <taxon>Cyprideis</taxon>
    </lineage>
</organism>
<protein>
    <submittedName>
        <fullName evidence="11">Uncharacterized protein</fullName>
    </submittedName>
</protein>
<evidence type="ECO:0000256" key="10">
    <source>
        <dbReference type="SAM" id="MobiDB-lite"/>
    </source>
</evidence>
<keyword evidence="8" id="KW-0804">Transcription</keyword>
<evidence type="ECO:0000256" key="2">
    <source>
        <dbReference type="ARBA" id="ARBA00006991"/>
    </source>
</evidence>
<dbReference type="FunFam" id="3.30.160.60:FF:002343">
    <property type="entry name" value="Zinc finger protein 33A"/>
    <property type="match status" value="1"/>
</dbReference>
<dbReference type="FunFam" id="3.30.160.60:FF:000193">
    <property type="entry name" value="Zinc finger protein 300"/>
    <property type="match status" value="1"/>
</dbReference>
<keyword evidence="7" id="KW-0805">Transcription regulation</keyword>
<proteinExistence type="inferred from homology"/>
<keyword evidence="4" id="KW-0677">Repeat</keyword>
<evidence type="ECO:0000256" key="4">
    <source>
        <dbReference type="ARBA" id="ARBA00022737"/>
    </source>
</evidence>
<keyword evidence="9" id="KW-0539">Nucleus</keyword>
<dbReference type="OrthoDB" id="6343205at2759"/>
<evidence type="ECO:0000256" key="7">
    <source>
        <dbReference type="ARBA" id="ARBA00023015"/>
    </source>
</evidence>
<dbReference type="SUPFAM" id="SSF57667">
    <property type="entry name" value="beta-beta-alpha zinc fingers"/>
    <property type="match status" value="2"/>
</dbReference>
<dbReference type="PANTHER" id="PTHR23235">
    <property type="entry name" value="KRUEPPEL-LIKE TRANSCRIPTION FACTOR"/>
    <property type="match status" value="1"/>
</dbReference>
<dbReference type="GO" id="GO:0000981">
    <property type="term" value="F:DNA-binding transcription factor activity, RNA polymerase II-specific"/>
    <property type="evidence" value="ECO:0007669"/>
    <property type="project" value="TreeGrafter"/>
</dbReference>